<keyword evidence="8 9" id="KW-0486">Methionine biosynthesis</keyword>
<evidence type="ECO:0000256" key="4">
    <source>
        <dbReference type="ARBA" id="ARBA00022723"/>
    </source>
</evidence>
<evidence type="ECO:0000313" key="11">
    <source>
        <dbReference type="Proteomes" id="UP000198797"/>
    </source>
</evidence>
<evidence type="ECO:0000313" key="10">
    <source>
        <dbReference type="EMBL" id="SCF46552.1"/>
    </source>
</evidence>
<dbReference type="GO" id="GO:0010308">
    <property type="term" value="F:acireductone dioxygenase (Ni2+-requiring) activity"/>
    <property type="evidence" value="ECO:0007669"/>
    <property type="project" value="UniProtKB-UniRule"/>
</dbReference>
<feature type="binding site" evidence="9">
    <location>
        <position position="105"/>
    </location>
    <ligand>
        <name>Ni(2+)</name>
        <dbReference type="ChEBI" id="CHEBI:49786"/>
    </ligand>
</feature>
<dbReference type="EC" id="1.13.11.53" evidence="9"/>
<feature type="binding site" evidence="9">
    <location>
        <position position="147"/>
    </location>
    <ligand>
        <name>Ni(2+)</name>
        <dbReference type="ChEBI" id="CHEBI:49786"/>
    </ligand>
</feature>
<dbReference type="GO" id="GO:0010309">
    <property type="term" value="F:acireductone dioxygenase [iron(II)-requiring] activity"/>
    <property type="evidence" value="ECO:0007669"/>
    <property type="project" value="UniProtKB-UniRule"/>
</dbReference>
<dbReference type="GO" id="GO:0019284">
    <property type="term" value="P:L-methionine salvage from S-adenosylmethionine"/>
    <property type="evidence" value="ECO:0007669"/>
    <property type="project" value="InterPro"/>
</dbReference>
<protein>
    <recommendedName>
        <fullName evidence="9">Acireductone dioxygenase</fullName>
    </recommendedName>
    <alternativeName>
        <fullName evidence="9">1,2-dihydroxy-3-keto-5-methylthiopentene dioxygenase</fullName>
        <shortName evidence="9">DHK-MTPene dioxygenase</shortName>
    </alternativeName>
    <alternativeName>
        <fullName evidence="9">Acireductone dioxygenase (Fe(2+)-requiring)</fullName>
        <shortName evidence="9">ARD'</shortName>
        <shortName evidence="9">Fe-ARD</shortName>
        <ecNumber evidence="9">1.13.11.54</ecNumber>
    </alternativeName>
    <alternativeName>
        <fullName evidence="9">Acireductone dioxygenase (Ni(2+)-requiring)</fullName>
        <shortName evidence="9">ARD</shortName>
        <shortName evidence="9">Ni-ARD</shortName>
        <ecNumber evidence="9">1.13.11.53</ecNumber>
    </alternativeName>
</protein>
<keyword evidence="4 9" id="KW-0479">Metal-binding</keyword>
<feature type="site" description="May play a role in transmitting local conformational changes" evidence="9">
    <location>
        <position position="108"/>
    </location>
</feature>
<evidence type="ECO:0000256" key="9">
    <source>
        <dbReference type="HAMAP-Rule" id="MF_01682"/>
    </source>
</evidence>
<sequence length="194" mass="22007">MTLLQIMPDDDARTVLERTDRPDEIREALSPLNVQFEQWELGRQLAPDASSDHVLAAYRPEVDRICAQGGFRLVDVVRMKPDETDPQWPDKAHAARTKFLSEHSHDEDEVRFFVEGSGCFYLHVGAKVYAVVCEAGDLLWVPQGTSHWFDMGGQPEFTAIRFFEEEDGWIGNFLPDSIASGFPSLDQLRTARLP</sequence>
<dbReference type="EC" id="1.13.11.54" evidence="9"/>
<dbReference type="SUPFAM" id="SSF51182">
    <property type="entry name" value="RmlC-like cupins"/>
    <property type="match status" value="1"/>
</dbReference>
<evidence type="ECO:0000256" key="8">
    <source>
        <dbReference type="ARBA" id="ARBA00023167"/>
    </source>
</evidence>
<dbReference type="HAMAP" id="MF_01682">
    <property type="entry name" value="Salvage_MtnD"/>
    <property type="match status" value="1"/>
</dbReference>
<keyword evidence="7 9" id="KW-0408">Iron</keyword>
<feature type="binding site" evidence="9">
    <location>
        <position position="105"/>
    </location>
    <ligand>
        <name>Fe(2+)</name>
        <dbReference type="ChEBI" id="CHEBI:29033"/>
    </ligand>
</feature>
<dbReference type="PANTHER" id="PTHR23418">
    <property type="entry name" value="ACIREDUCTONE DIOXYGENASE"/>
    <property type="match status" value="1"/>
</dbReference>
<evidence type="ECO:0000256" key="2">
    <source>
        <dbReference type="ARBA" id="ARBA00022596"/>
    </source>
</evidence>
<comment type="similarity">
    <text evidence="9">Belongs to the acireductone dioxygenase (ARD) family.</text>
</comment>
<feature type="binding site" evidence="9">
    <location>
        <position position="109"/>
    </location>
    <ligand>
        <name>Ni(2+)</name>
        <dbReference type="ChEBI" id="CHEBI:49786"/>
    </ligand>
</feature>
<dbReference type="RefSeq" id="WP_218108292.1">
    <property type="nucleotide sequence ID" value="NZ_FMCU01000020.1"/>
</dbReference>
<proteinExistence type="inferred from homology"/>
<evidence type="ECO:0000256" key="1">
    <source>
        <dbReference type="ARBA" id="ARBA00000428"/>
    </source>
</evidence>
<organism evidence="10 11">
    <name type="scientific">Micromonospora matsumotoense</name>
    <dbReference type="NCBI Taxonomy" id="121616"/>
    <lineage>
        <taxon>Bacteria</taxon>
        <taxon>Bacillati</taxon>
        <taxon>Actinomycetota</taxon>
        <taxon>Actinomycetes</taxon>
        <taxon>Micromonosporales</taxon>
        <taxon>Micromonosporaceae</taxon>
        <taxon>Micromonospora</taxon>
    </lineage>
</organism>
<comment type="cofactor">
    <cofactor evidence="9">
        <name>Fe(2+)</name>
        <dbReference type="ChEBI" id="CHEBI:29033"/>
    </cofactor>
    <text evidence="9">Binds 1 Fe(2+) cation per monomer.</text>
</comment>
<feature type="binding site" evidence="9">
    <location>
        <position position="103"/>
    </location>
    <ligand>
        <name>Ni(2+)</name>
        <dbReference type="ChEBI" id="CHEBI:49786"/>
    </ligand>
</feature>
<dbReference type="GO" id="GO:0005506">
    <property type="term" value="F:iron ion binding"/>
    <property type="evidence" value="ECO:0007669"/>
    <property type="project" value="UniProtKB-UniRule"/>
</dbReference>
<dbReference type="PANTHER" id="PTHR23418:SF0">
    <property type="entry name" value="ACIREDUCTONE DIOXYGENASE"/>
    <property type="match status" value="1"/>
</dbReference>
<feature type="site" description="Important to generate the dianion" evidence="9">
    <location>
        <position position="111"/>
    </location>
</feature>
<evidence type="ECO:0000256" key="6">
    <source>
        <dbReference type="ARBA" id="ARBA00023002"/>
    </source>
</evidence>
<dbReference type="CDD" id="cd02232">
    <property type="entry name" value="cupin_ARD"/>
    <property type="match status" value="1"/>
</dbReference>
<evidence type="ECO:0000256" key="3">
    <source>
        <dbReference type="ARBA" id="ARBA00022605"/>
    </source>
</evidence>
<comment type="function">
    <text evidence="9">Catalyzes 2 different reactions between oxygene and the acireductone 1,2-dihydroxy-3-keto-5-methylthiopentene (DHK-MTPene) depending upon the metal bound in the active site. Fe-containing acireductone dioxygenase (Fe-ARD) produces formate and 2-keto-4-methylthiobutyrate (KMTB), the alpha-ketoacid precursor of methionine in the methionine recycle pathway. Ni-containing acireductone dioxygenase (Ni-ARD) produces methylthiopropionate, carbon monoxide and formate, and does not lie on the methionine recycle pathway.</text>
</comment>
<dbReference type="GO" id="GO:0019509">
    <property type="term" value="P:L-methionine salvage from methylthioadenosine"/>
    <property type="evidence" value="ECO:0007669"/>
    <property type="project" value="UniProtKB-UniRule"/>
</dbReference>
<dbReference type="InterPro" id="IPR014710">
    <property type="entry name" value="RmlC-like_jellyroll"/>
</dbReference>
<reference evidence="11" key="1">
    <citation type="submission" date="2016-06" db="EMBL/GenBank/DDBJ databases">
        <authorList>
            <person name="Varghese N."/>
            <person name="Submissions Spin"/>
        </authorList>
    </citation>
    <scope>NUCLEOTIDE SEQUENCE [LARGE SCALE GENOMIC DNA]</scope>
    <source>
        <strain evidence="11">DSM 44100</strain>
    </source>
</reference>
<dbReference type="AlphaFoldDB" id="A0A1C5AMU1"/>
<dbReference type="InterPro" id="IPR004313">
    <property type="entry name" value="ARD"/>
</dbReference>
<dbReference type="STRING" id="121616.GA0070216_12016"/>
<comment type="subunit">
    <text evidence="9">Monomer.</text>
</comment>
<dbReference type="Pfam" id="PF03079">
    <property type="entry name" value="ARD"/>
    <property type="match status" value="1"/>
</dbReference>
<dbReference type="Gene3D" id="2.60.120.10">
    <property type="entry name" value="Jelly Rolls"/>
    <property type="match status" value="1"/>
</dbReference>
<comment type="cofactor">
    <cofactor evidence="9">
        <name>Ni(2+)</name>
        <dbReference type="ChEBI" id="CHEBI:49786"/>
    </cofactor>
    <text evidence="9">Binds 1 nickel ion per monomer.</text>
</comment>
<feature type="binding site" evidence="9">
    <location>
        <position position="103"/>
    </location>
    <ligand>
        <name>Fe(2+)</name>
        <dbReference type="ChEBI" id="CHEBI:29033"/>
    </ligand>
</feature>
<keyword evidence="11" id="KW-1185">Reference proteome</keyword>
<dbReference type="Proteomes" id="UP000198797">
    <property type="component" value="Unassembled WGS sequence"/>
</dbReference>
<dbReference type="GO" id="GO:0016151">
    <property type="term" value="F:nickel cation binding"/>
    <property type="evidence" value="ECO:0007669"/>
    <property type="project" value="UniProtKB-UniRule"/>
</dbReference>
<feature type="binding site" evidence="9">
    <location>
        <position position="109"/>
    </location>
    <ligand>
        <name>Fe(2+)</name>
        <dbReference type="ChEBI" id="CHEBI:29033"/>
    </ligand>
</feature>
<gene>
    <name evidence="9" type="primary">mtnD</name>
    <name evidence="10" type="ORF">GA0070216_12016</name>
</gene>
<comment type="catalytic activity">
    <reaction evidence="1 9">
        <text>1,2-dihydroxy-5-(methylsulfanyl)pent-1-en-3-one + O2 = 4-methylsulfanyl-2-oxobutanoate + formate + 2 H(+)</text>
        <dbReference type="Rhea" id="RHEA:24504"/>
        <dbReference type="ChEBI" id="CHEBI:15378"/>
        <dbReference type="ChEBI" id="CHEBI:15379"/>
        <dbReference type="ChEBI" id="CHEBI:15740"/>
        <dbReference type="ChEBI" id="CHEBI:16723"/>
        <dbReference type="ChEBI" id="CHEBI:49252"/>
        <dbReference type="EC" id="1.13.11.54"/>
    </reaction>
</comment>
<evidence type="ECO:0000256" key="5">
    <source>
        <dbReference type="ARBA" id="ARBA00022964"/>
    </source>
</evidence>
<accession>A0A1C5AMU1</accession>
<keyword evidence="3 9" id="KW-0028">Amino-acid biosynthesis</keyword>
<dbReference type="UniPathway" id="UPA00904">
    <property type="reaction ID" value="UER00878"/>
</dbReference>
<comment type="catalytic activity">
    <reaction evidence="9">
        <text>1,2-dihydroxy-5-(methylsulfanyl)pent-1-en-3-one + O2 = 3-(methylsulfanyl)propanoate + CO + formate + 2 H(+)</text>
        <dbReference type="Rhea" id="RHEA:14161"/>
        <dbReference type="ChEBI" id="CHEBI:15378"/>
        <dbReference type="ChEBI" id="CHEBI:15379"/>
        <dbReference type="ChEBI" id="CHEBI:15740"/>
        <dbReference type="ChEBI" id="CHEBI:17245"/>
        <dbReference type="ChEBI" id="CHEBI:49016"/>
        <dbReference type="ChEBI" id="CHEBI:49252"/>
        <dbReference type="EC" id="1.13.11.53"/>
    </reaction>
</comment>
<keyword evidence="6 9" id="KW-0560">Oxidoreductase</keyword>
<feature type="binding site" evidence="9">
    <location>
        <position position="147"/>
    </location>
    <ligand>
        <name>Fe(2+)</name>
        <dbReference type="ChEBI" id="CHEBI:29033"/>
    </ligand>
</feature>
<keyword evidence="2 9" id="KW-0533">Nickel</keyword>
<evidence type="ECO:0000256" key="7">
    <source>
        <dbReference type="ARBA" id="ARBA00023004"/>
    </source>
</evidence>
<name>A0A1C5AMU1_9ACTN</name>
<feature type="site" description="May play a role in metal incorporation in vivo" evidence="9">
    <location>
        <position position="102"/>
    </location>
</feature>
<keyword evidence="5 9" id="KW-0223">Dioxygenase</keyword>
<comment type="pathway">
    <text evidence="9">Amino-acid biosynthesis; L-methionine biosynthesis via salvage pathway; L-methionine from S-methyl-5-thio-alpha-D-ribose 1-phosphate: step 5/6.</text>
</comment>
<dbReference type="InterPro" id="IPR023956">
    <property type="entry name" value="ARD_bac"/>
</dbReference>
<dbReference type="InterPro" id="IPR011051">
    <property type="entry name" value="RmlC_Cupin_sf"/>
</dbReference>
<dbReference type="EMBL" id="FMCU01000020">
    <property type="protein sequence ID" value="SCF46552.1"/>
    <property type="molecule type" value="Genomic_DNA"/>
</dbReference>